<dbReference type="InterPro" id="IPR002885">
    <property type="entry name" value="PPR_rpt"/>
</dbReference>
<name>A0A8X7UKU2_BRACI</name>
<accession>A0A8X7UKU2</accession>
<proteinExistence type="predicted"/>
<evidence type="ECO:0000256" key="2">
    <source>
        <dbReference type="PROSITE-ProRule" id="PRU00708"/>
    </source>
</evidence>
<gene>
    <name evidence="3" type="ORF">Bca52824_052486</name>
</gene>
<protein>
    <recommendedName>
        <fullName evidence="5">Pentatricopeptide repeat-containing protein</fullName>
    </recommendedName>
</protein>
<evidence type="ECO:0000256" key="1">
    <source>
        <dbReference type="ARBA" id="ARBA00022737"/>
    </source>
</evidence>
<dbReference type="GO" id="GO:0009451">
    <property type="term" value="P:RNA modification"/>
    <property type="evidence" value="ECO:0007669"/>
    <property type="project" value="InterPro"/>
</dbReference>
<dbReference type="InterPro" id="IPR046960">
    <property type="entry name" value="PPR_At4g14850-like_plant"/>
</dbReference>
<keyword evidence="1" id="KW-0677">Repeat</keyword>
<dbReference type="OrthoDB" id="185373at2759"/>
<dbReference type="EMBL" id="JAAMPC010000011">
    <property type="protein sequence ID" value="KAG2281266.1"/>
    <property type="molecule type" value="Genomic_DNA"/>
</dbReference>
<dbReference type="NCBIfam" id="TIGR00756">
    <property type="entry name" value="PPR"/>
    <property type="match status" value="1"/>
</dbReference>
<evidence type="ECO:0000313" key="4">
    <source>
        <dbReference type="Proteomes" id="UP000886595"/>
    </source>
</evidence>
<dbReference type="InterPro" id="IPR011990">
    <property type="entry name" value="TPR-like_helical_dom_sf"/>
</dbReference>
<dbReference type="Proteomes" id="UP000886595">
    <property type="component" value="Unassembled WGS sequence"/>
</dbReference>
<sequence length="71" mass="7679">MGGLLASGMINDAQKLFQGMEKDSVSWTAMIKGLAQNGLEKAAVEFFREMKEEGLTMDQFTFGSVLPACGD</sequence>
<organism evidence="3 4">
    <name type="scientific">Brassica carinata</name>
    <name type="common">Ethiopian mustard</name>
    <name type="synonym">Abyssinian cabbage</name>
    <dbReference type="NCBI Taxonomy" id="52824"/>
    <lineage>
        <taxon>Eukaryota</taxon>
        <taxon>Viridiplantae</taxon>
        <taxon>Streptophyta</taxon>
        <taxon>Embryophyta</taxon>
        <taxon>Tracheophyta</taxon>
        <taxon>Spermatophyta</taxon>
        <taxon>Magnoliopsida</taxon>
        <taxon>eudicotyledons</taxon>
        <taxon>Gunneridae</taxon>
        <taxon>Pentapetalae</taxon>
        <taxon>rosids</taxon>
        <taxon>malvids</taxon>
        <taxon>Brassicales</taxon>
        <taxon>Brassicaceae</taxon>
        <taxon>Brassiceae</taxon>
        <taxon>Brassica</taxon>
    </lineage>
</organism>
<dbReference type="PROSITE" id="PS51375">
    <property type="entry name" value="PPR"/>
    <property type="match status" value="1"/>
</dbReference>
<keyword evidence="4" id="KW-1185">Reference proteome</keyword>
<dbReference type="PANTHER" id="PTHR47926">
    <property type="entry name" value="PENTATRICOPEPTIDE REPEAT-CONTAINING PROTEIN"/>
    <property type="match status" value="1"/>
</dbReference>
<dbReference type="GO" id="GO:0003723">
    <property type="term" value="F:RNA binding"/>
    <property type="evidence" value="ECO:0007669"/>
    <property type="project" value="InterPro"/>
</dbReference>
<comment type="caution">
    <text evidence="3">The sequence shown here is derived from an EMBL/GenBank/DDBJ whole genome shotgun (WGS) entry which is preliminary data.</text>
</comment>
<evidence type="ECO:0008006" key="5">
    <source>
        <dbReference type="Google" id="ProtNLM"/>
    </source>
</evidence>
<dbReference type="Pfam" id="PF13041">
    <property type="entry name" value="PPR_2"/>
    <property type="match status" value="1"/>
</dbReference>
<evidence type="ECO:0000313" key="3">
    <source>
        <dbReference type="EMBL" id="KAG2281266.1"/>
    </source>
</evidence>
<dbReference type="Gene3D" id="1.25.40.10">
    <property type="entry name" value="Tetratricopeptide repeat domain"/>
    <property type="match status" value="1"/>
</dbReference>
<dbReference type="AlphaFoldDB" id="A0A8X7UKU2"/>
<feature type="repeat" description="PPR" evidence="2">
    <location>
        <begin position="23"/>
        <end position="57"/>
    </location>
</feature>
<reference evidence="3 4" key="1">
    <citation type="submission" date="2020-02" db="EMBL/GenBank/DDBJ databases">
        <authorList>
            <person name="Ma Q."/>
            <person name="Huang Y."/>
            <person name="Song X."/>
            <person name="Pei D."/>
        </authorList>
    </citation>
    <scope>NUCLEOTIDE SEQUENCE [LARGE SCALE GENOMIC DNA]</scope>
    <source>
        <strain evidence="3">Sxm20200214</strain>
        <tissue evidence="3">Leaf</tissue>
    </source>
</reference>